<name>A0A2G1DG25_9BACT</name>
<protein>
    <recommendedName>
        <fullName evidence="4">Mannosyl-glycoprotein endo-beta-N-acetylglucosamidase-like domain-containing protein</fullName>
    </recommendedName>
</protein>
<dbReference type="InterPro" id="IPR053195">
    <property type="entry name" value="Bax-like"/>
</dbReference>
<evidence type="ECO:0000313" key="6">
    <source>
        <dbReference type="EMBL" id="PHO17276.1"/>
    </source>
</evidence>
<feature type="domain" description="Mannosyl-glycoprotein endo-beta-N-acetylglucosamidase-like" evidence="4">
    <location>
        <begin position="132"/>
        <end position="249"/>
    </location>
</feature>
<dbReference type="Gene3D" id="1.10.530.10">
    <property type="match status" value="1"/>
</dbReference>
<gene>
    <name evidence="5" type="ORF">AMOL_2631</name>
    <name evidence="6" type="ORF">CPU12_11240</name>
</gene>
<dbReference type="EMBL" id="CP032098">
    <property type="protein sequence ID" value="AXX93570.1"/>
    <property type="molecule type" value="Genomic_DNA"/>
</dbReference>
<dbReference type="PANTHER" id="PTHR40572">
    <property type="entry name" value="PROTEIN BAX"/>
    <property type="match status" value="1"/>
</dbReference>
<feature type="coiled-coil region" evidence="1">
    <location>
        <begin position="21"/>
        <end position="62"/>
    </location>
</feature>
<keyword evidence="3" id="KW-1133">Transmembrane helix</keyword>
<dbReference type="GO" id="GO:0004040">
    <property type="term" value="F:amidase activity"/>
    <property type="evidence" value="ECO:0007669"/>
    <property type="project" value="InterPro"/>
</dbReference>
<dbReference type="Pfam" id="PF01832">
    <property type="entry name" value="Glucosaminidase"/>
    <property type="match status" value="1"/>
</dbReference>
<dbReference type="RefSeq" id="WP_099343220.1">
    <property type="nucleotide sequence ID" value="NZ_CP032098.1"/>
</dbReference>
<keyword evidence="7" id="KW-1185">Reference proteome</keyword>
<evidence type="ECO:0000313" key="5">
    <source>
        <dbReference type="EMBL" id="AXX93570.1"/>
    </source>
</evidence>
<evidence type="ECO:0000256" key="3">
    <source>
        <dbReference type="SAM" id="Phobius"/>
    </source>
</evidence>
<feature type="compositionally biased region" description="Basic and acidic residues" evidence="2">
    <location>
        <begin position="296"/>
        <end position="333"/>
    </location>
</feature>
<reference evidence="5 8" key="2">
    <citation type="submission" date="2018-08" db="EMBL/GenBank/DDBJ databases">
        <title>Complete genome of the Arcobacter molluscorum type strain LMG 25693.</title>
        <authorList>
            <person name="Miller W.G."/>
            <person name="Yee E."/>
            <person name="Bono J.L."/>
        </authorList>
    </citation>
    <scope>NUCLEOTIDE SEQUENCE [LARGE SCALE GENOMIC DNA]</scope>
    <source>
        <strain evidence="5 8">CECT 7696</strain>
    </source>
</reference>
<dbReference type="Proteomes" id="UP000262712">
    <property type="component" value="Chromosome"/>
</dbReference>
<dbReference type="AlphaFoldDB" id="A0A2G1DG25"/>
<evidence type="ECO:0000256" key="1">
    <source>
        <dbReference type="SAM" id="Coils"/>
    </source>
</evidence>
<dbReference type="InterPro" id="IPR002901">
    <property type="entry name" value="MGlyc_endo_b_GlcNAc-like_dom"/>
</dbReference>
<feature type="region of interest" description="Disordered" evidence="2">
    <location>
        <begin position="269"/>
        <end position="333"/>
    </location>
</feature>
<dbReference type="EMBL" id="NXFY01000020">
    <property type="protein sequence ID" value="PHO17276.1"/>
    <property type="molecule type" value="Genomic_DNA"/>
</dbReference>
<dbReference type="PANTHER" id="PTHR40572:SF1">
    <property type="entry name" value="PROTEIN BAX"/>
    <property type="match status" value="1"/>
</dbReference>
<organism evidence="6 7">
    <name type="scientific">Malaciobacter molluscorum LMG 25693</name>
    <dbReference type="NCBI Taxonomy" id="870501"/>
    <lineage>
        <taxon>Bacteria</taxon>
        <taxon>Pseudomonadati</taxon>
        <taxon>Campylobacterota</taxon>
        <taxon>Epsilonproteobacteria</taxon>
        <taxon>Campylobacterales</taxon>
        <taxon>Arcobacteraceae</taxon>
        <taxon>Malaciobacter</taxon>
    </lineage>
</organism>
<evidence type="ECO:0000313" key="8">
    <source>
        <dbReference type="Proteomes" id="UP000262712"/>
    </source>
</evidence>
<reference evidence="6 7" key="1">
    <citation type="submission" date="2017-09" db="EMBL/GenBank/DDBJ databases">
        <title>Arcobacter canalis sp. nov., a new species isolated from a water canal contaminated with urban sewage.</title>
        <authorList>
            <person name="Perez-Cataluna A."/>
            <person name="Salas-Masso N."/>
            <person name="Figueras M.J."/>
        </authorList>
    </citation>
    <scope>NUCLEOTIDE SEQUENCE [LARGE SCALE GENOMIC DNA]</scope>
    <source>
        <strain evidence="6 7">F98-3</strain>
    </source>
</reference>
<sequence>MKKSYLVGMSIIILFLFGYFFQLQNKQIRQLTQEVEKLNKKVELLQSSEEKLKQELEKYTKKKQIPVSVKKKRFINMMLKPLDEVYNDLKSRYLRVKKDIDENNITDEIKNLKEFYSVDSNEKLLYALKPHPKSIALAQGAMESAWGQSRFFKEANNMFGVWSFNKDEPRIAANSKRGTKTIWLKKYSSVKDAIKDYYETLSKSPAFKAFRKQNYENPNPYILVKKLDRYSEKKALYGKELASVIKYNNFTKYDDKDFIVQKDEEKLTKEEQKEEEQLEQKAIEQAASDEVTTSDDIQKDEVVSQEQKKDETKSETTIDKKEEKKTAKEEQTK</sequence>
<proteinExistence type="predicted"/>
<evidence type="ECO:0000313" key="7">
    <source>
        <dbReference type="Proteomes" id="UP000221222"/>
    </source>
</evidence>
<dbReference type="Proteomes" id="UP000221222">
    <property type="component" value="Unassembled WGS sequence"/>
</dbReference>
<keyword evidence="1" id="KW-0175">Coiled coil</keyword>
<evidence type="ECO:0000259" key="4">
    <source>
        <dbReference type="Pfam" id="PF01832"/>
    </source>
</evidence>
<keyword evidence="3" id="KW-0812">Transmembrane</keyword>
<feature type="transmembrane region" description="Helical" evidence="3">
    <location>
        <begin position="6"/>
        <end position="23"/>
    </location>
</feature>
<evidence type="ECO:0000256" key="2">
    <source>
        <dbReference type="SAM" id="MobiDB-lite"/>
    </source>
</evidence>
<dbReference type="KEGG" id="amol:AMOL_2631"/>
<keyword evidence="3" id="KW-0472">Membrane</keyword>
<accession>A0A2G1DG25</accession>